<name>A0A1W6CU20_9RHOB</name>
<dbReference type="EMBL" id="CP020612">
    <property type="protein sequence ID" value="ARJ68382.1"/>
    <property type="molecule type" value="Genomic_DNA"/>
</dbReference>
<dbReference type="InterPro" id="IPR021955">
    <property type="entry name" value="DUF3572"/>
</dbReference>
<organism evidence="1 2">
    <name type="scientific">Paracoccus contaminans</name>
    <dbReference type="NCBI Taxonomy" id="1945662"/>
    <lineage>
        <taxon>Bacteria</taxon>
        <taxon>Pseudomonadati</taxon>
        <taxon>Pseudomonadota</taxon>
        <taxon>Alphaproteobacteria</taxon>
        <taxon>Rhodobacterales</taxon>
        <taxon>Paracoccaceae</taxon>
        <taxon>Paracoccus</taxon>
    </lineage>
</organism>
<evidence type="ECO:0000313" key="2">
    <source>
        <dbReference type="Proteomes" id="UP000193017"/>
    </source>
</evidence>
<dbReference type="OrthoDB" id="7356934at2"/>
<dbReference type="Pfam" id="PF12096">
    <property type="entry name" value="DUF3572"/>
    <property type="match status" value="1"/>
</dbReference>
<keyword evidence="2" id="KW-1185">Reference proteome</keyword>
<dbReference type="KEGG" id="pcon:B0A89_00655"/>
<evidence type="ECO:0000313" key="1">
    <source>
        <dbReference type="EMBL" id="ARJ68382.1"/>
    </source>
</evidence>
<protein>
    <recommendedName>
        <fullName evidence="3">DUF3572 domain-containing protein</fullName>
    </recommendedName>
</protein>
<dbReference type="STRING" id="1945662.B0A89_00655"/>
<accession>A0A1W6CU20</accession>
<gene>
    <name evidence="1" type="ORF">B0A89_00655</name>
</gene>
<proteinExistence type="predicted"/>
<dbReference type="Proteomes" id="UP000193017">
    <property type="component" value="Chromosome"/>
</dbReference>
<dbReference type="AlphaFoldDB" id="A0A1W6CU20"/>
<evidence type="ECO:0008006" key="3">
    <source>
        <dbReference type="Google" id="ProtNLM"/>
    </source>
</evidence>
<reference evidence="1 2" key="1">
    <citation type="submission" date="2017-03" db="EMBL/GenBank/DDBJ databases">
        <title>Genome sequence of Paracoccus contaminans isolated from a water microcosm.</title>
        <authorList>
            <person name="Aurass P."/>
            <person name="Karste S."/>
            <person name="Trost E."/>
            <person name="Glaeser S.P."/>
            <person name="Kaempfer P."/>
            <person name="Flieger A."/>
        </authorList>
    </citation>
    <scope>NUCLEOTIDE SEQUENCE [LARGE SCALE GENOMIC DNA]</scope>
    <source>
        <strain evidence="2">RKI 16-01929T\LMG 29738T\CCM 8701T\CIP 111112T</strain>
    </source>
</reference>
<sequence length="148" mass="16088">MRFVAVPSTTRICPDIRLPRKRVFGLLWRAKLNKRFLQQALGGLLALRLAGGETGAMMNRDSLDRLTQDLLDYLGEQPALVGALAADTGLDPADLRRLARGAALDLSVALVDFICGDDSRLLAFCAHSGWAPERVAYARAALEAGQLR</sequence>